<dbReference type="InterPro" id="IPR039422">
    <property type="entry name" value="MarR/SlyA-like"/>
</dbReference>
<feature type="domain" description="HTH marR-type" evidence="1">
    <location>
        <begin position="2"/>
        <end position="139"/>
    </location>
</feature>
<dbReference type="InterPro" id="IPR036390">
    <property type="entry name" value="WH_DNA-bd_sf"/>
</dbReference>
<evidence type="ECO:0000259" key="1">
    <source>
        <dbReference type="PROSITE" id="PS50995"/>
    </source>
</evidence>
<dbReference type="PROSITE" id="PS50995">
    <property type="entry name" value="HTH_MARR_2"/>
    <property type="match status" value="1"/>
</dbReference>
<organism evidence="2 3">
    <name type="scientific">Chitinophaga pollutisoli</name>
    <dbReference type="NCBI Taxonomy" id="3133966"/>
    <lineage>
        <taxon>Bacteria</taxon>
        <taxon>Pseudomonadati</taxon>
        <taxon>Bacteroidota</taxon>
        <taxon>Chitinophagia</taxon>
        <taxon>Chitinophagales</taxon>
        <taxon>Chitinophagaceae</taxon>
        <taxon>Chitinophaga</taxon>
    </lineage>
</organism>
<dbReference type="Gene3D" id="1.10.10.10">
    <property type="entry name" value="Winged helix-like DNA-binding domain superfamily/Winged helix DNA-binding domain"/>
    <property type="match status" value="1"/>
</dbReference>
<name>A0ABZ2YIV0_9BACT</name>
<sequence length="185" mass="20853">MGKDDLRDLRKLSQHYAFTSIQMHEAIARKAGLSGTDHKYLGFIMENGSMTAGDLAKLTGLTTGAVTGLIDRFEKKQLVKREYAENDRRKVIIVPESDNIMALFVPLYKEFRTKSKELMASFSGKERKVIERYFAGAIDIMNATMQSLTEKSKPCQPISSVLMNPALRTPRLSEGKARNWACFPE</sequence>
<dbReference type="PANTHER" id="PTHR33164">
    <property type="entry name" value="TRANSCRIPTIONAL REGULATOR, MARR FAMILY"/>
    <property type="match status" value="1"/>
</dbReference>
<dbReference type="SMART" id="SM00347">
    <property type="entry name" value="HTH_MARR"/>
    <property type="match status" value="1"/>
</dbReference>
<dbReference type="SUPFAM" id="SSF46785">
    <property type="entry name" value="Winged helix' DNA-binding domain"/>
    <property type="match status" value="1"/>
</dbReference>
<protein>
    <submittedName>
        <fullName evidence="2">MarR family transcriptional regulator</fullName>
    </submittedName>
</protein>
<keyword evidence="3" id="KW-1185">Reference proteome</keyword>
<dbReference type="InterPro" id="IPR036388">
    <property type="entry name" value="WH-like_DNA-bd_sf"/>
</dbReference>
<proteinExistence type="predicted"/>
<evidence type="ECO:0000313" key="2">
    <source>
        <dbReference type="EMBL" id="WZN39636.1"/>
    </source>
</evidence>
<evidence type="ECO:0000313" key="3">
    <source>
        <dbReference type="Proteomes" id="UP001485459"/>
    </source>
</evidence>
<dbReference type="PANTHER" id="PTHR33164:SF106">
    <property type="entry name" value="TRANSCRIPTIONAL REGULATORY PROTEIN"/>
    <property type="match status" value="1"/>
</dbReference>
<accession>A0ABZ2YIV0</accession>
<dbReference type="Proteomes" id="UP001485459">
    <property type="component" value="Chromosome"/>
</dbReference>
<dbReference type="RefSeq" id="WP_341834614.1">
    <property type="nucleotide sequence ID" value="NZ_CP149822.1"/>
</dbReference>
<reference evidence="3" key="1">
    <citation type="submission" date="2024-03" db="EMBL/GenBank/DDBJ databases">
        <title>Chitinophaga horti sp. nov., isolated from garden soil.</title>
        <authorList>
            <person name="Lee D.S."/>
            <person name="Han D.M."/>
            <person name="Baek J.H."/>
            <person name="Choi D.G."/>
            <person name="Jeon J.H."/>
            <person name="Jeon C.O."/>
        </authorList>
    </citation>
    <scope>NUCLEOTIDE SEQUENCE [LARGE SCALE GENOMIC DNA]</scope>
    <source>
        <strain evidence="3">GPA1</strain>
    </source>
</reference>
<dbReference type="Pfam" id="PF12802">
    <property type="entry name" value="MarR_2"/>
    <property type="match status" value="1"/>
</dbReference>
<dbReference type="EMBL" id="CP149822">
    <property type="protein sequence ID" value="WZN39636.1"/>
    <property type="molecule type" value="Genomic_DNA"/>
</dbReference>
<gene>
    <name evidence="2" type="ORF">WJU16_16670</name>
</gene>
<dbReference type="InterPro" id="IPR000835">
    <property type="entry name" value="HTH_MarR-typ"/>
</dbReference>